<reference evidence="1 2" key="1">
    <citation type="submission" date="2024-04" db="EMBL/GenBank/DDBJ databases">
        <authorList>
            <person name="Fracassetti M."/>
        </authorList>
    </citation>
    <scope>NUCLEOTIDE SEQUENCE [LARGE SCALE GENOMIC DNA]</scope>
</reference>
<accession>A0AAV2FKH4</accession>
<proteinExistence type="predicted"/>
<organism evidence="1 2">
    <name type="scientific">Linum trigynum</name>
    <dbReference type="NCBI Taxonomy" id="586398"/>
    <lineage>
        <taxon>Eukaryota</taxon>
        <taxon>Viridiplantae</taxon>
        <taxon>Streptophyta</taxon>
        <taxon>Embryophyta</taxon>
        <taxon>Tracheophyta</taxon>
        <taxon>Spermatophyta</taxon>
        <taxon>Magnoliopsida</taxon>
        <taxon>eudicotyledons</taxon>
        <taxon>Gunneridae</taxon>
        <taxon>Pentapetalae</taxon>
        <taxon>rosids</taxon>
        <taxon>fabids</taxon>
        <taxon>Malpighiales</taxon>
        <taxon>Linaceae</taxon>
        <taxon>Linum</taxon>
    </lineage>
</organism>
<evidence type="ECO:0000313" key="2">
    <source>
        <dbReference type="Proteomes" id="UP001497516"/>
    </source>
</evidence>
<gene>
    <name evidence="1" type="ORF">LTRI10_LOCUS38723</name>
</gene>
<dbReference type="AlphaFoldDB" id="A0AAV2FKH4"/>
<sequence length="79" mass="9418">MPFSFDYGGYISRIQAELFSTDNEVYSFYSPRTISPLSRDLGKFIFGWHFCNFLGDERPFSLDFYGYRIQIRPEPILQR</sequence>
<dbReference type="Proteomes" id="UP001497516">
    <property type="component" value="Chromosome 6"/>
</dbReference>
<evidence type="ECO:0000313" key="1">
    <source>
        <dbReference type="EMBL" id="CAL1398492.1"/>
    </source>
</evidence>
<dbReference type="EMBL" id="OZ034819">
    <property type="protein sequence ID" value="CAL1398492.1"/>
    <property type="molecule type" value="Genomic_DNA"/>
</dbReference>
<name>A0AAV2FKH4_9ROSI</name>
<keyword evidence="2" id="KW-1185">Reference proteome</keyword>
<protein>
    <submittedName>
        <fullName evidence="1">Uncharacterized protein</fullName>
    </submittedName>
</protein>